<keyword evidence="2" id="KW-1185">Reference proteome</keyword>
<dbReference type="EC" id="1.1.1.-" evidence="1"/>
<sequence length="275" mass="28004">MGDRLAGRAALITGGTSGIGEATVRLFVAEGAKVMIAGRNAAKGEALVSELGANAAFIAADVAREADVKRAVEATAERFGRLDCLFSNAGGPTQGGADTITADDYHHAMDLLVGSVLFGIRYAAPIMKAQGRGAIINNASIAAIRGHMGGYLYSIAKAAVRRATEMAGLELGPSGITVNSISPGAIATPIFFGGSQVATSLDPAHSEAKMRKLTQNLARATPLHRSGTPHDIATAALFLASDEGAFINCHDLVVDGGMAAGGRTSFEDQTAGAPV</sequence>
<organism evidence="1 2">
    <name type="scientific">Camelimonas fluminis</name>
    <dbReference type="NCBI Taxonomy" id="1576911"/>
    <lineage>
        <taxon>Bacteria</taxon>
        <taxon>Pseudomonadati</taxon>
        <taxon>Pseudomonadota</taxon>
        <taxon>Alphaproteobacteria</taxon>
        <taxon>Hyphomicrobiales</taxon>
        <taxon>Chelatococcaceae</taxon>
        <taxon>Camelimonas</taxon>
    </lineage>
</organism>
<protein>
    <submittedName>
        <fullName evidence="1">SDR family NAD(P)-dependent oxidoreductase</fullName>
        <ecNumber evidence="1">1.1.1.-</ecNumber>
    </submittedName>
</protein>
<comment type="caution">
    <text evidence="1">The sequence shown here is derived from an EMBL/GenBank/DDBJ whole genome shotgun (WGS) entry which is preliminary data.</text>
</comment>
<dbReference type="PANTHER" id="PTHR42820">
    <property type="entry name" value="SHORT-CHAIN DEHYDROGENASE REDUCTASE"/>
    <property type="match status" value="1"/>
</dbReference>
<dbReference type="PRINTS" id="PR00081">
    <property type="entry name" value="GDHRDH"/>
</dbReference>
<dbReference type="EMBL" id="JBHRYC010000026">
    <property type="protein sequence ID" value="MFC3636968.1"/>
    <property type="molecule type" value="Genomic_DNA"/>
</dbReference>
<dbReference type="SUPFAM" id="SSF51735">
    <property type="entry name" value="NAD(P)-binding Rossmann-fold domains"/>
    <property type="match status" value="1"/>
</dbReference>
<dbReference type="Proteomes" id="UP001595704">
    <property type="component" value="Unassembled WGS sequence"/>
</dbReference>
<accession>A0ABV7UEG3</accession>
<dbReference type="GO" id="GO:0016491">
    <property type="term" value="F:oxidoreductase activity"/>
    <property type="evidence" value="ECO:0007669"/>
    <property type="project" value="UniProtKB-KW"/>
</dbReference>
<dbReference type="RefSeq" id="WP_191318100.1">
    <property type="nucleotide sequence ID" value="NZ_BNCG01000002.1"/>
</dbReference>
<proteinExistence type="predicted"/>
<gene>
    <name evidence="1" type="ORF">ACFONL_06150</name>
</gene>
<keyword evidence="1" id="KW-0560">Oxidoreductase</keyword>
<dbReference type="PANTHER" id="PTHR42820:SF1">
    <property type="entry name" value="SHORT-CHAIN DEHYDROGENASE_REDUCTASE FAMILY PROTEIN"/>
    <property type="match status" value="1"/>
</dbReference>
<dbReference type="InterPro" id="IPR036291">
    <property type="entry name" value="NAD(P)-bd_dom_sf"/>
</dbReference>
<dbReference type="PRINTS" id="PR00080">
    <property type="entry name" value="SDRFAMILY"/>
</dbReference>
<name>A0ABV7UEG3_9HYPH</name>
<reference evidence="2" key="1">
    <citation type="journal article" date="2019" name="Int. J. Syst. Evol. Microbiol.">
        <title>The Global Catalogue of Microorganisms (GCM) 10K type strain sequencing project: providing services to taxonomists for standard genome sequencing and annotation.</title>
        <authorList>
            <consortium name="The Broad Institute Genomics Platform"/>
            <consortium name="The Broad Institute Genome Sequencing Center for Infectious Disease"/>
            <person name="Wu L."/>
            <person name="Ma J."/>
        </authorList>
    </citation>
    <scope>NUCLEOTIDE SEQUENCE [LARGE SCALE GENOMIC DNA]</scope>
    <source>
        <strain evidence="2">KCTC 42282</strain>
    </source>
</reference>
<evidence type="ECO:0000313" key="2">
    <source>
        <dbReference type="Proteomes" id="UP001595704"/>
    </source>
</evidence>
<dbReference type="Gene3D" id="3.40.50.720">
    <property type="entry name" value="NAD(P)-binding Rossmann-like Domain"/>
    <property type="match status" value="1"/>
</dbReference>
<evidence type="ECO:0000313" key="1">
    <source>
        <dbReference type="EMBL" id="MFC3636968.1"/>
    </source>
</evidence>
<dbReference type="Pfam" id="PF13561">
    <property type="entry name" value="adh_short_C2"/>
    <property type="match status" value="1"/>
</dbReference>
<dbReference type="InterPro" id="IPR002347">
    <property type="entry name" value="SDR_fam"/>
</dbReference>